<accession>A0A397G4V9</accession>
<dbReference type="InterPro" id="IPR050121">
    <property type="entry name" value="Cytochrome_P450_monoxygenase"/>
</dbReference>
<dbReference type="GO" id="GO:0016705">
    <property type="term" value="F:oxidoreductase activity, acting on paired donors, with incorporation or reduction of molecular oxygen"/>
    <property type="evidence" value="ECO:0007669"/>
    <property type="project" value="InterPro"/>
</dbReference>
<feature type="binding site" description="axial binding residue" evidence="2">
    <location>
        <position position="470"/>
    </location>
    <ligand>
        <name>heme</name>
        <dbReference type="ChEBI" id="CHEBI:30413"/>
    </ligand>
    <ligandPart>
        <name>Fe</name>
        <dbReference type="ChEBI" id="CHEBI:18248"/>
    </ligandPart>
</feature>
<dbReference type="Proteomes" id="UP000215305">
    <property type="component" value="Unassembled WGS sequence"/>
</dbReference>
<dbReference type="GO" id="GO:0044283">
    <property type="term" value="P:small molecule biosynthetic process"/>
    <property type="evidence" value="ECO:0007669"/>
    <property type="project" value="UniProtKB-ARBA"/>
</dbReference>
<evidence type="ECO:0000313" key="4">
    <source>
        <dbReference type="EMBL" id="RHZ43903.1"/>
    </source>
</evidence>
<comment type="caution">
    <text evidence="4">The sequence shown here is derived from an EMBL/GenBank/DDBJ whole genome shotgun (WGS) entry which is preliminary data.</text>
</comment>
<evidence type="ECO:0000256" key="3">
    <source>
        <dbReference type="SAM" id="Phobius"/>
    </source>
</evidence>
<dbReference type="Pfam" id="PF00067">
    <property type="entry name" value="p450"/>
    <property type="match status" value="1"/>
</dbReference>
<dbReference type="PRINTS" id="PR00463">
    <property type="entry name" value="EP450I"/>
</dbReference>
<dbReference type="InterPro" id="IPR002401">
    <property type="entry name" value="Cyt_P450_E_grp-I"/>
</dbReference>
<sequence>MDSVLKNVCYFDTRTLALIVITVLILRIFYRAFLYPEFFTPLYELPTPRERSLTRGNYTKSDSSSHFARLRHWKATVANRGLVRYYLPGNQERVLITNVEALNDILVSKSSHFAKPEAVKRRLSRITGNGLLLAEGEIHKMQRKSLMPAFSFRHIKDLYPIFWSKSAEMARRLETEITSTHSNNKGVVEVRRWATRATLDIIGLAGLGHDFDSLQTPNSSLMWQYRQMRQDPSRLESALTTCLLFLTDYADQIVSLLPTKRMAQIKAASQAVRTVCHGVLEAKKKEKTSGSSGQGGSDITTVALDSRMFTDSELVDQMMTFLAAGHGTTSHALQWAVYALCKHPEIQDRLREEIRSNLPSVTDGGSAVSATDLDSLPYLRAVCSETLRFYPPVPSTIREALHDTTVAGYHVPKGTVFTISPAVTNVDSELWGSDAGEFNPERWMKEGCANSGGVSNHFGFLTFLQGPRSCIGATFAKAELASLLAVLVGRFRMELEDPNKEEELTKRGVGAAPADGVRARFEVIEGW</sequence>
<feature type="transmembrane region" description="Helical" evidence="3">
    <location>
        <begin position="15"/>
        <end position="34"/>
    </location>
</feature>
<comment type="cofactor">
    <cofactor evidence="2">
        <name>heme</name>
        <dbReference type="ChEBI" id="CHEBI:30413"/>
    </cofactor>
</comment>
<keyword evidence="3" id="KW-1133">Transmembrane helix</keyword>
<dbReference type="FunFam" id="1.10.630.10:FF:000051">
    <property type="entry name" value="Cytochrome P450 monooxygenase (Fum15)"/>
    <property type="match status" value="1"/>
</dbReference>
<evidence type="ECO:0008006" key="6">
    <source>
        <dbReference type="Google" id="ProtNLM"/>
    </source>
</evidence>
<dbReference type="InterPro" id="IPR001128">
    <property type="entry name" value="Cyt_P450"/>
</dbReference>
<dbReference type="SUPFAM" id="SSF48264">
    <property type="entry name" value="Cytochrome P450"/>
    <property type="match status" value="1"/>
</dbReference>
<evidence type="ECO:0000256" key="2">
    <source>
        <dbReference type="PIRSR" id="PIRSR602401-1"/>
    </source>
</evidence>
<dbReference type="STRING" id="41047.A0A397G4V9"/>
<dbReference type="GeneID" id="38122652"/>
<name>A0A397G4V9_ASPTH</name>
<dbReference type="PANTHER" id="PTHR24305">
    <property type="entry name" value="CYTOCHROME P450"/>
    <property type="match status" value="1"/>
</dbReference>
<keyword evidence="5" id="KW-1185">Reference proteome</keyword>
<keyword evidence="3" id="KW-0812">Transmembrane</keyword>
<keyword evidence="2" id="KW-0349">Heme</keyword>
<dbReference type="GO" id="GO:0005506">
    <property type="term" value="F:iron ion binding"/>
    <property type="evidence" value="ECO:0007669"/>
    <property type="project" value="InterPro"/>
</dbReference>
<dbReference type="GO" id="GO:0020037">
    <property type="term" value="F:heme binding"/>
    <property type="evidence" value="ECO:0007669"/>
    <property type="project" value="InterPro"/>
</dbReference>
<protein>
    <recommendedName>
        <fullName evidence="6">Cytochrome P450 monooxygenase</fullName>
    </recommendedName>
</protein>
<dbReference type="PRINTS" id="PR00385">
    <property type="entry name" value="P450"/>
</dbReference>
<reference evidence="4" key="1">
    <citation type="submission" date="2018-08" db="EMBL/GenBank/DDBJ databases">
        <title>Draft genome sequence of azole-resistant Aspergillus thermomutatus (Neosartorya pseudofischeri) strain HMR AF 39, isolated from a human nasal aspirate.</title>
        <authorList>
            <person name="Parent-Michaud M."/>
            <person name="Dufresne P.J."/>
            <person name="Fournier E."/>
            <person name="Martineau C."/>
            <person name="Moreira S."/>
            <person name="Perkins V."/>
            <person name="De Repentigny L."/>
            <person name="Dufresne S.F."/>
        </authorList>
    </citation>
    <scope>NUCLEOTIDE SEQUENCE [LARGE SCALE GENOMIC DNA]</scope>
    <source>
        <strain evidence="4">HMR AF 39</strain>
    </source>
</reference>
<dbReference type="GO" id="GO:0004497">
    <property type="term" value="F:monooxygenase activity"/>
    <property type="evidence" value="ECO:0007669"/>
    <property type="project" value="InterPro"/>
</dbReference>
<dbReference type="AlphaFoldDB" id="A0A397G4V9"/>
<keyword evidence="3" id="KW-0472">Membrane</keyword>
<dbReference type="EMBL" id="NKHU02000368">
    <property type="protein sequence ID" value="RHZ43903.1"/>
    <property type="molecule type" value="Genomic_DNA"/>
</dbReference>
<evidence type="ECO:0000256" key="1">
    <source>
        <dbReference type="ARBA" id="ARBA00010617"/>
    </source>
</evidence>
<dbReference type="PANTHER" id="PTHR24305:SF227">
    <property type="entry name" value="P450, PUTATIVE (EUROFUNG)-RELATED"/>
    <property type="match status" value="1"/>
</dbReference>
<dbReference type="Gene3D" id="1.10.630.10">
    <property type="entry name" value="Cytochrome P450"/>
    <property type="match status" value="1"/>
</dbReference>
<comment type="similarity">
    <text evidence="1">Belongs to the cytochrome P450 family.</text>
</comment>
<dbReference type="VEuPathDB" id="FungiDB:CDV56_100678"/>
<dbReference type="CDD" id="cd11069">
    <property type="entry name" value="CYP_FUM15-like"/>
    <property type="match status" value="1"/>
</dbReference>
<keyword evidence="2" id="KW-0408">Iron</keyword>
<keyword evidence="2" id="KW-0479">Metal-binding</keyword>
<organism evidence="4 5">
    <name type="scientific">Aspergillus thermomutatus</name>
    <name type="common">Neosartorya pseudofischeri</name>
    <dbReference type="NCBI Taxonomy" id="41047"/>
    <lineage>
        <taxon>Eukaryota</taxon>
        <taxon>Fungi</taxon>
        <taxon>Dikarya</taxon>
        <taxon>Ascomycota</taxon>
        <taxon>Pezizomycotina</taxon>
        <taxon>Eurotiomycetes</taxon>
        <taxon>Eurotiomycetidae</taxon>
        <taxon>Eurotiales</taxon>
        <taxon>Aspergillaceae</taxon>
        <taxon>Aspergillus</taxon>
        <taxon>Aspergillus subgen. Fumigati</taxon>
    </lineage>
</organism>
<dbReference type="InterPro" id="IPR036396">
    <property type="entry name" value="Cyt_P450_sf"/>
</dbReference>
<evidence type="ECO:0000313" key="5">
    <source>
        <dbReference type="Proteomes" id="UP000215305"/>
    </source>
</evidence>
<gene>
    <name evidence="4" type="ORF">CDV56_100678</name>
</gene>
<dbReference type="OrthoDB" id="1470350at2759"/>
<dbReference type="RefSeq" id="XP_026610055.1">
    <property type="nucleotide sequence ID" value="XM_026754297.1"/>
</dbReference>
<proteinExistence type="inferred from homology"/>